<organism evidence="1 2">
    <name type="scientific">Patiriisocius marinistellae</name>
    <dbReference type="NCBI Taxonomy" id="2494560"/>
    <lineage>
        <taxon>Bacteria</taxon>
        <taxon>Pseudomonadati</taxon>
        <taxon>Bacteroidota</taxon>
        <taxon>Flavobacteriia</taxon>
        <taxon>Flavobacteriales</taxon>
        <taxon>Flavobacteriaceae</taxon>
        <taxon>Patiriisocius</taxon>
    </lineage>
</organism>
<dbReference type="PANTHER" id="PTHR34387">
    <property type="entry name" value="SLR1258 PROTEIN"/>
    <property type="match status" value="1"/>
</dbReference>
<dbReference type="Pfam" id="PF04402">
    <property type="entry name" value="SIMPL"/>
    <property type="match status" value="1"/>
</dbReference>
<gene>
    <name evidence="1" type="ORF">ULMS_15690</name>
</gene>
<dbReference type="PANTHER" id="PTHR34387:SF2">
    <property type="entry name" value="SLR1258 PROTEIN"/>
    <property type="match status" value="1"/>
</dbReference>
<proteinExistence type="predicted"/>
<dbReference type="InterPro" id="IPR007497">
    <property type="entry name" value="SIMPL/DUF541"/>
</dbReference>
<protein>
    <submittedName>
        <fullName evidence="1">SIMPL domain-containing protein</fullName>
    </submittedName>
</protein>
<dbReference type="PIRSF" id="PIRSF029033">
    <property type="entry name" value="UCP029033"/>
    <property type="match status" value="1"/>
</dbReference>
<dbReference type="GO" id="GO:0006974">
    <property type="term" value="P:DNA damage response"/>
    <property type="evidence" value="ECO:0007669"/>
    <property type="project" value="TreeGrafter"/>
</dbReference>
<accession>A0A5J4G1X1</accession>
<evidence type="ECO:0000313" key="2">
    <source>
        <dbReference type="Proteomes" id="UP000326994"/>
    </source>
</evidence>
<dbReference type="InterPro" id="IPR052022">
    <property type="entry name" value="26kDa_periplasmic_antigen"/>
</dbReference>
<dbReference type="Gene3D" id="3.30.70.2970">
    <property type="entry name" value="Protein of unknown function (DUF541), domain 2"/>
    <property type="match status" value="1"/>
</dbReference>
<dbReference type="OrthoDB" id="9785289at2"/>
<reference evidence="1 2" key="1">
    <citation type="submission" date="2019-08" db="EMBL/GenBank/DDBJ databases">
        <title>Ulvibacter marinistellae sp. nov., isolated from a starfish, Patiria pectinifera.</title>
        <authorList>
            <person name="Kawano K."/>
            <person name="Ushijima N."/>
            <person name="Kihara M."/>
            <person name="Itoh H."/>
        </authorList>
    </citation>
    <scope>NUCLEOTIDE SEQUENCE [LARGE SCALE GENOMIC DNA]</scope>
    <source>
        <strain evidence="1 2">KK4</strain>
    </source>
</reference>
<dbReference type="RefSeq" id="WP_151893994.1">
    <property type="nucleotide sequence ID" value="NZ_BKCF01000002.1"/>
</dbReference>
<dbReference type="InterPro" id="IPR016907">
    <property type="entry name" value="UCP029033"/>
</dbReference>
<dbReference type="AlphaFoldDB" id="A0A5J4G1X1"/>
<name>A0A5J4G1X1_9FLAO</name>
<dbReference type="EMBL" id="BKCF01000002">
    <property type="protein sequence ID" value="GEQ86061.1"/>
    <property type="molecule type" value="Genomic_DNA"/>
</dbReference>
<dbReference type="Proteomes" id="UP000326994">
    <property type="component" value="Unassembled WGS sequence"/>
</dbReference>
<comment type="caution">
    <text evidence="1">The sequence shown here is derived from an EMBL/GenBank/DDBJ whole genome shotgun (WGS) entry which is preliminary data.</text>
</comment>
<sequence>MKASITAIIFGFAIVIASAVLGNAFMNRNKAQRTIAVTGLGKSDFTSDLIVWEARFTRNNTNLQQAYKDLESDKNKVTQYLTNKGVPNENIVFSAVSTSENNEPNYGPNGNYIGTTFTGYNLSQSVEINSKNVAAIETISREITELLNQGVQLYSAAPRYYYTKIEDLKIEMISRATENARLRAEKIAENSGSGLGELVKARMGIFQITGQNSGEDYSWGGAYNTSSKEKTTSITMKLTYNVD</sequence>
<evidence type="ECO:0000313" key="1">
    <source>
        <dbReference type="EMBL" id="GEQ86061.1"/>
    </source>
</evidence>
<keyword evidence="2" id="KW-1185">Reference proteome</keyword>